<comment type="similarity">
    <text evidence="1">Belongs to the universal ribosomal protein uL29 family.</text>
</comment>
<gene>
    <name evidence="7" type="ORF">C7M84_004192</name>
</gene>
<dbReference type="GO" id="GO:0000463">
    <property type="term" value="P:maturation of LSU-rRNA from tricistronic rRNA transcript (SSU-rRNA, 5.8S rRNA, LSU-rRNA)"/>
    <property type="evidence" value="ECO:0007669"/>
    <property type="project" value="InterPro"/>
</dbReference>
<organism evidence="7 8">
    <name type="scientific">Penaeus vannamei</name>
    <name type="common">Whiteleg shrimp</name>
    <name type="synonym">Litopenaeus vannamei</name>
    <dbReference type="NCBI Taxonomy" id="6689"/>
    <lineage>
        <taxon>Eukaryota</taxon>
        <taxon>Metazoa</taxon>
        <taxon>Ecdysozoa</taxon>
        <taxon>Arthropoda</taxon>
        <taxon>Crustacea</taxon>
        <taxon>Multicrustacea</taxon>
        <taxon>Malacostraca</taxon>
        <taxon>Eumalacostraca</taxon>
        <taxon>Eucarida</taxon>
        <taxon>Decapoda</taxon>
        <taxon>Dendrobranchiata</taxon>
        <taxon>Penaeoidea</taxon>
        <taxon>Penaeidae</taxon>
        <taxon>Penaeus</taxon>
    </lineage>
</organism>
<evidence type="ECO:0000313" key="7">
    <source>
        <dbReference type="EMBL" id="ROT77163.1"/>
    </source>
</evidence>
<protein>
    <recommendedName>
        <fullName evidence="4">Large ribosomal subunit protein uL29</fullName>
    </recommendedName>
    <alternativeName>
        <fullName evidence="5">60S ribosomal protein L35</fullName>
    </alternativeName>
</protein>
<dbReference type="GO" id="GO:0003729">
    <property type="term" value="F:mRNA binding"/>
    <property type="evidence" value="ECO:0007669"/>
    <property type="project" value="TreeGrafter"/>
</dbReference>
<evidence type="ECO:0000256" key="5">
    <source>
        <dbReference type="ARBA" id="ARBA00035334"/>
    </source>
</evidence>
<dbReference type="Gene3D" id="6.10.250.3450">
    <property type="match status" value="1"/>
</dbReference>
<dbReference type="FunFam" id="6.10.250.3450:FF:000001">
    <property type="entry name" value="60S ribosomal protein L35"/>
    <property type="match status" value="1"/>
</dbReference>
<accession>A0A423TL42</accession>
<dbReference type="PANTHER" id="PTHR45722">
    <property type="entry name" value="60S RIBOSOMAL PROTEIN L35"/>
    <property type="match status" value="1"/>
</dbReference>
<comment type="caution">
    <text evidence="7">The sequence shown here is derived from an EMBL/GenBank/DDBJ whole genome shotgun (WGS) entry which is preliminary data.</text>
</comment>
<dbReference type="GO" id="GO:0022625">
    <property type="term" value="C:cytosolic large ribosomal subunit"/>
    <property type="evidence" value="ECO:0007669"/>
    <property type="project" value="InterPro"/>
</dbReference>
<sequence>MAEPHVPGHSKCVELRKMKKEELQKKLLELKQELSGLRVAKVTGGAASKLCKIRVVRKSIHRVHTIIGQKTKENLRKFYKGKKYKPLDLRPKKTRAIRRSLTKSESAIISPKEAKRRWNFPQRKYAVKA</sequence>
<reference evidence="7 8" key="1">
    <citation type="submission" date="2018-04" db="EMBL/GenBank/DDBJ databases">
        <authorList>
            <person name="Zhang X."/>
            <person name="Yuan J."/>
            <person name="Li F."/>
            <person name="Xiang J."/>
        </authorList>
    </citation>
    <scope>NUCLEOTIDE SEQUENCE [LARGE SCALE GENOMIC DNA]</scope>
    <source>
        <tissue evidence="7">Muscle</tissue>
    </source>
</reference>
<dbReference type="AlphaFoldDB" id="A0A423TL42"/>
<evidence type="ECO:0000313" key="8">
    <source>
        <dbReference type="Proteomes" id="UP000283509"/>
    </source>
</evidence>
<keyword evidence="6" id="KW-0175">Coiled coil</keyword>
<dbReference type="GO" id="GO:0003735">
    <property type="term" value="F:structural constituent of ribosome"/>
    <property type="evidence" value="ECO:0007669"/>
    <property type="project" value="InterPro"/>
</dbReference>
<dbReference type="STRING" id="6689.A0A423TL42"/>
<dbReference type="InterPro" id="IPR045059">
    <property type="entry name" value="Ribosomal_uL29_euk"/>
</dbReference>
<evidence type="ECO:0000256" key="6">
    <source>
        <dbReference type="SAM" id="Coils"/>
    </source>
</evidence>
<dbReference type="EMBL" id="QCYY01001562">
    <property type="protein sequence ID" value="ROT77163.1"/>
    <property type="molecule type" value="Genomic_DNA"/>
</dbReference>
<dbReference type="Gene3D" id="1.10.287.310">
    <property type="match status" value="1"/>
</dbReference>
<dbReference type="SUPFAM" id="SSF46561">
    <property type="entry name" value="Ribosomal protein L29 (L29p)"/>
    <property type="match status" value="1"/>
</dbReference>
<name>A0A423TL42_PENVA</name>
<dbReference type="OrthoDB" id="528635at2759"/>
<evidence type="ECO:0000256" key="3">
    <source>
        <dbReference type="ARBA" id="ARBA00023274"/>
    </source>
</evidence>
<keyword evidence="8" id="KW-1185">Reference proteome</keyword>
<dbReference type="NCBIfam" id="TIGR00012">
    <property type="entry name" value="L29"/>
    <property type="match status" value="1"/>
</dbReference>
<dbReference type="PANTHER" id="PTHR45722:SF2">
    <property type="entry name" value="LARGE RIBOSOMAL SUBUNIT PROTEIN UL29-RELATED"/>
    <property type="match status" value="1"/>
</dbReference>
<proteinExistence type="inferred from homology"/>
<keyword evidence="2 7" id="KW-0689">Ribosomal protein</keyword>
<reference evidence="7 8" key="2">
    <citation type="submission" date="2019-01" db="EMBL/GenBank/DDBJ databases">
        <title>The decoding of complex shrimp genome reveals the adaptation for benthos swimmer, frequently molting mechanism and breeding impact on genome.</title>
        <authorList>
            <person name="Sun Y."/>
            <person name="Gao Y."/>
            <person name="Yu Y."/>
        </authorList>
    </citation>
    <scope>NUCLEOTIDE SEQUENCE [LARGE SCALE GENOMIC DNA]</scope>
    <source>
        <tissue evidence="7">Muscle</tissue>
    </source>
</reference>
<dbReference type="InterPro" id="IPR036049">
    <property type="entry name" value="Ribosomal_uL29_sf"/>
</dbReference>
<dbReference type="HAMAP" id="MF_00374">
    <property type="entry name" value="Ribosomal_uL29"/>
    <property type="match status" value="1"/>
</dbReference>
<dbReference type="Proteomes" id="UP000283509">
    <property type="component" value="Unassembled WGS sequence"/>
</dbReference>
<dbReference type="Pfam" id="PF00831">
    <property type="entry name" value="Ribosomal_L29"/>
    <property type="match status" value="1"/>
</dbReference>
<dbReference type="GO" id="GO:0006412">
    <property type="term" value="P:translation"/>
    <property type="evidence" value="ECO:0007669"/>
    <property type="project" value="InterPro"/>
</dbReference>
<evidence type="ECO:0000256" key="2">
    <source>
        <dbReference type="ARBA" id="ARBA00022980"/>
    </source>
</evidence>
<evidence type="ECO:0000256" key="1">
    <source>
        <dbReference type="ARBA" id="ARBA00009254"/>
    </source>
</evidence>
<dbReference type="FunFam" id="1.10.287.310:FF:000002">
    <property type="entry name" value="60S ribosomal protein L35"/>
    <property type="match status" value="1"/>
</dbReference>
<evidence type="ECO:0000256" key="4">
    <source>
        <dbReference type="ARBA" id="ARBA00035204"/>
    </source>
</evidence>
<dbReference type="InterPro" id="IPR001854">
    <property type="entry name" value="Ribosomal_uL29"/>
</dbReference>
<feature type="coiled-coil region" evidence="6">
    <location>
        <begin position="13"/>
        <end position="40"/>
    </location>
</feature>
<dbReference type="CDD" id="cd00427">
    <property type="entry name" value="Ribosomal_L29_HIP"/>
    <property type="match status" value="1"/>
</dbReference>
<keyword evidence="3" id="KW-0687">Ribonucleoprotein</keyword>